<dbReference type="AlphaFoldDB" id="A0A242BL10"/>
<dbReference type="EMBL" id="NGKW01000001">
    <property type="protein sequence ID" value="OTN96076.1"/>
    <property type="molecule type" value="Genomic_DNA"/>
</dbReference>
<dbReference type="RefSeq" id="WP_086322922.1">
    <property type="nucleotide sequence ID" value="NZ_NGKW01000001.1"/>
</dbReference>
<accession>A0A242BL10</accession>
<gene>
    <name evidence="1" type="ORF">A5810_000402</name>
</gene>
<reference evidence="1 2" key="1">
    <citation type="submission" date="2017-05" db="EMBL/GenBank/DDBJ databases">
        <title>The Genome Sequence of Enterococcus faecium 7H8_DIV0219.</title>
        <authorList>
            <consortium name="The Broad Institute Genomics Platform"/>
            <consortium name="The Broad Institute Genomic Center for Infectious Diseases"/>
            <person name="Earl A."/>
            <person name="Manson A."/>
            <person name="Schwartman J."/>
            <person name="Gilmore M."/>
            <person name="Abouelleil A."/>
            <person name="Cao P."/>
            <person name="Chapman S."/>
            <person name="Cusick C."/>
            <person name="Shea T."/>
            <person name="Young S."/>
            <person name="Neafsey D."/>
            <person name="Nusbaum C."/>
            <person name="Birren B."/>
        </authorList>
    </citation>
    <scope>NUCLEOTIDE SEQUENCE [LARGE SCALE GENOMIC DNA]</scope>
    <source>
        <strain evidence="1 2">7H8_DIV0219</strain>
    </source>
</reference>
<dbReference type="Proteomes" id="UP000194885">
    <property type="component" value="Unassembled WGS sequence"/>
</dbReference>
<dbReference type="Pfam" id="PF01503">
    <property type="entry name" value="PRA-PH"/>
    <property type="match status" value="1"/>
</dbReference>
<organism evidence="1 2">
    <name type="scientific">Enterococcus faecium</name>
    <name type="common">Streptococcus faecium</name>
    <dbReference type="NCBI Taxonomy" id="1352"/>
    <lineage>
        <taxon>Bacteria</taxon>
        <taxon>Bacillati</taxon>
        <taxon>Bacillota</taxon>
        <taxon>Bacilli</taxon>
        <taxon>Lactobacillales</taxon>
        <taxon>Enterococcaceae</taxon>
        <taxon>Enterococcus</taxon>
    </lineage>
</organism>
<evidence type="ECO:0000313" key="2">
    <source>
        <dbReference type="Proteomes" id="UP000194885"/>
    </source>
</evidence>
<dbReference type="Gene3D" id="1.10.3420.10">
    <property type="entry name" value="putative ntp pyrophosphohydrolase like domain"/>
    <property type="match status" value="1"/>
</dbReference>
<dbReference type="InterPro" id="IPR021130">
    <property type="entry name" value="PRib-ATP_PPHydrolase-like"/>
</dbReference>
<comment type="caution">
    <text evidence="1">The sequence shown here is derived from an EMBL/GenBank/DDBJ whole genome shotgun (WGS) entry which is preliminary data.</text>
</comment>
<protein>
    <submittedName>
        <fullName evidence="1">Cof family protein</fullName>
    </submittedName>
</protein>
<dbReference type="InterPro" id="IPR023292">
    <property type="entry name" value="NTP_PyroPHydrolase-like_dom_sf"/>
</dbReference>
<evidence type="ECO:0000313" key="1">
    <source>
        <dbReference type="EMBL" id="OTN96076.1"/>
    </source>
</evidence>
<name>A0A242BL10_ENTFC</name>
<sequence length="186" mass="20952">MESETPFQKVEAFHKIFDPRRPEIPTAFTAMEAHTRAAFKIEELVEFVAATSPSKEQLHEAVTLLHEALDKAEEKILDKTEWGSDPLIEQVDALTDILYFTYGSFSLLGIAPDRIFDIVHQANMGKLFPDGKPHYDPVTNKVLKPENWQMECAPEPKIAAEIQRQIQEALAGKSSADKSARTNETE</sequence>
<proteinExistence type="predicted"/>